<evidence type="ECO:0000313" key="4">
    <source>
        <dbReference type="Proteomes" id="UP000092461"/>
    </source>
</evidence>
<evidence type="ECO:0000259" key="2">
    <source>
        <dbReference type="SMART" id="SM00494"/>
    </source>
</evidence>
<name>A0A1B0CLK0_LUTLO</name>
<dbReference type="GO" id="GO:0008061">
    <property type="term" value="F:chitin binding"/>
    <property type="evidence" value="ECO:0007669"/>
    <property type="project" value="InterPro"/>
</dbReference>
<dbReference type="GO" id="GO:0005576">
    <property type="term" value="C:extracellular region"/>
    <property type="evidence" value="ECO:0007669"/>
    <property type="project" value="InterPro"/>
</dbReference>
<dbReference type="SUPFAM" id="SSF57625">
    <property type="entry name" value="Invertebrate chitin-binding proteins"/>
    <property type="match status" value="2"/>
</dbReference>
<dbReference type="InterPro" id="IPR002557">
    <property type="entry name" value="Chitin-bd_dom"/>
</dbReference>
<keyword evidence="1" id="KW-0732">Signal</keyword>
<organism evidence="3 4">
    <name type="scientific">Lutzomyia longipalpis</name>
    <name type="common">Sand fly</name>
    <dbReference type="NCBI Taxonomy" id="7200"/>
    <lineage>
        <taxon>Eukaryota</taxon>
        <taxon>Metazoa</taxon>
        <taxon>Ecdysozoa</taxon>
        <taxon>Arthropoda</taxon>
        <taxon>Hexapoda</taxon>
        <taxon>Insecta</taxon>
        <taxon>Pterygota</taxon>
        <taxon>Neoptera</taxon>
        <taxon>Endopterygota</taxon>
        <taxon>Diptera</taxon>
        <taxon>Nematocera</taxon>
        <taxon>Psychodoidea</taxon>
        <taxon>Psychodidae</taxon>
        <taxon>Lutzomyia</taxon>
        <taxon>Lutzomyia</taxon>
    </lineage>
</organism>
<dbReference type="Proteomes" id="UP000092461">
    <property type="component" value="Unassembled WGS sequence"/>
</dbReference>
<protein>
    <recommendedName>
        <fullName evidence="2">Chitin-binding type-2 domain-containing protein</fullName>
    </recommendedName>
</protein>
<dbReference type="InterPro" id="IPR036508">
    <property type="entry name" value="Chitin-bd_dom_sf"/>
</dbReference>
<dbReference type="EnsemblMetazoa" id="LLOJ005487-RA">
    <property type="protein sequence ID" value="LLOJ005487-PA"/>
    <property type="gene ID" value="LLOJ005487"/>
</dbReference>
<sequence length="234" mass="25173">MLKLLVIAAAASIALARPPCRNPDEFGRGFAVQGSVRHFWECVAVGEAVLRECPAETEFNEEHLMCLTPGAPLPPGESNTPLKCDEGFAADLSVDPPVCIELRCGRDQIVVHPPTGVPQCFTVDCPEGHAPTQNGVCQPIANTQCPGASPESHLTSGYETCQIPTCTGSDLSANRHWPSSDPTKFYQCKGEGTPVLVDCSPNLCFDVKWQVCVSHTIGRIPALPPKKRISAWLQ</sequence>
<dbReference type="VEuPathDB" id="VectorBase:LLONM1_006944"/>
<feature type="domain" description="Chitin-binding type-2" evidence="2">
    <location>
        <begin position="164"/>
        <end position="219"/>
    </location>
</feature>
<dbReference type="SMART" id="SM00494">
    <property type="entry name" value="ChtBD2"/>
    <property type="match status" value="2"/>
</dbReference>
<feature type="chain" id="PRO_5008405894" description="Chitin-binding type-2 domain-containing protein" evidence="1">
    <location>
        <begin position="17"/>
        <end position="234"/>
    </location>
</feature>
<evidence type="ECO:0000313" key="3">
    <source>
        <dbReference type="EnsemblMetazoa" id="LLOJ005487-PA"/>
    </source>
</evidence>
<keyword evidence="4" id="KW-1185">Reference proteome</keyword>
<feature type="signal peptide" evidence="1">
    <location>
        <begin position="1"/>
        <end position="16"/>
    </location>
</feature>
<dbReference type="VEuPathDB" id="VectorBase:LLOJ005487"/>
<feature type="domain" description="Chitin-binding type-2" evidence="2">
    <location>
        <begin position="18"/>
        <end position="73"/>
    </location>
</feature>
<dbReference type="Gene3D" id="2.170.140.10">
    <property type="entry name" value="Chitin binding domain"/>
    <property type="match status" value="1"/>
</dbReference>
<proteinExistence type="predicted"/>
<accession>A0A1B0CLK0</accession>
<evidence type="ECO:0000256" key="1">
    <source>
        <dbReference type="SAM" id="SignalP"/>
    </source>
</evidence>
<reference evidence="3" key="1">
    <citation type="submission" date="2020-05" db="UniProtKB">
        <authorList>
            <consortium name="EnsemblMetazoa"/>
        </authorList>
    </citation>
    <scope>IDENTIFICATION</scope>
    <source>
        <strain evidence="3">Jacobina</strain>
    </source>
</reference>
<dbReference type="EMBL" id="AJWK01017382">
    <property type="status" value="NOT_ANNOTATED_CDS"/>
    <property type="molecule type" value="Genomic_DNA"/>
</dbReference>
<dbReference type="AlphaFoldDB" id="A0A1B0CLK0"/>